<accession>A0ABR2RFC6</accession>
<comment type="caution">
    <text evidence="2">The sequence shown here is derived from an EMBL/GenBank/DDBJ whole genome shotgun (WGS) entry which is preliminary data.</text>
</comment>
<dbReference type="EMBL" id="JBBPBN010000023">
    <property type="protein sequence ID" value="KAK9011652.1"/>
    <property type="molecule type" value="Genomic_DNA"/>
</dbReference>
<protein>
    <submittedName>
        <fullName evidence="2">Uncharacterized protein</fullName>
    </submittedName>
</protein>
<gene>
    <name evidence="2" type="ORF">V6N11_044498</name>
</gene>
<evidence type="ECO:0000256" key="1">
    <source>
        <dbReference type="SAM" id="MobiDB-lite"/>
    </source>
</evidence>
<feature type="region of interest" description="Disordered" evidence="1">
    <location>
        <begin position="47"/>
        <end position="111"/>
    </location>
</feature>
<sequence>MYCRIPVRMLKSLEDIIRFFGFKFGDIHFRFNNSSLATSHHGMLILNQSSSSSEGEIEVDDGRDVDGMKDGSECNKEGGDEPSSVGGVNNNEGEIEVDDARDVDGMEDGSA</sequence>
<reference evidence="2 3" key="1">
    <citation type="journal article" date="2024" name="G3 (Bethesda)">
        <title>Genome assembly of Hibiscus sabdariffa L. provides insights into metabolisms of medicinal natural products.</title>
        <authorList>
            <person name="Kim T."/>
        </authorList>
    </citation>
    <scope>NUCLEOTIDE SEQUENCE [LARGE SCALE GENOMIC DNA]</scope>
    <source>
        <strain evidence="2">TK-2024</strain>
        <tissue evidence="2">Old leaves</tissue>
    </source>
</reference>
<name>A0ABR2RFC6_9ROSI</name>
<feature type="compositionally biased region" description="Basic and acidic residues" evidence="1">
    <location>
        <begin position="60"/>
        <end position="79"/>
    </location>
</feature>
<evidence type="ECO:0000313" key="3">
    <source>
        <dbReference type="Proteomes" id="UP001396334"/>
    </source>
</evidence>
<evidence type="ECO:0000313" key="2">
    <source>
        <dbReference type="EMBL" id="KAK9011652.1"/>
    </source>
</evidence>
<keyword evidence="3" id="KW-1185">Reference proteome</keyword>
<proteinExistence type="predicted"/>
<dbReference type="Proteomes" id="UP001396334">
    <property type="component" value="Unassembled WGS sequence"/>
</dbReference>
<organism evidence="2 3">
    <name type="scientific">Hibiscus sabdariffa</name>
    <name type="common">roselle</name>
    <dbReference type="NCBI Taxonomy" id="183260"/>
    <lineage>
        <taxon>Eukaryota</taxon>
        <taxon>Viridiplantae</taxon>
        <taxon>Streptophyta</taxon>
        <taxon>Embryophyta</taxon>
        <taxon>Tracheophyta</taxon>
        <taxon>Spermatophyta</taxon>
        <taxon>Magnoliopsida</taxon>
        <taxon>eudicotyledons</taxon>
        <taxon>Gunneridae</taxon>
        <taxon>Pentapetalae</taxon>
        <taxon>rosids</taxon>
        <taxon>malvids</taxon>
        <taxon>Malvales</taxon>
        <taxon>Malvaceae</taxon>
        <taxon>Malvoideae</taxon>
        <taxon>Hibiscus</taxon>
    </lineage>
</organism>